<dbReference type="NCBIfam" id="NF008899">
    <property type="entry name" value="PRK12266.1"/>
    <property type="match status" value="1"/>
</dbReference>
<dbReference type="RefSeq" id="WP_074646127.1">
    <property type="nucleotide sequence ID" value="NZ_FNBL01000009.1"/>
</dbReference>
<keyword evidence="5 6" id="KW-0560">Oxidoreductase</keyword>
<keyword evidence="4" id="KW-0274">FAD</keyword>
<dbReference type="Gene3D" id="1.10.8.870">
    <property type="entry name" value="Alpha-glycerophosphate oxidase, cap domain"/>
    <property type="match status" value="1"/>
</dbReference>
<evidence type="ECO:0000256" key="1">
    <source>
        <dbReference type="ARBA" id="ARBA00001974"/>
    </source>
</evidence>
<evidence type="ECO:0000313" key="9">
    <source>
        <dbReference type="EMBL" id="SDF96460.1"/>
    </source>
</evidence>
<dbReference type="PANTHER" id="PTHR11985">
    <property type="entry name" value="GLYCEROL-3-PHOSPHATE DEHYDROGENASE"/>
    <property type="match status" value="1"/>
</dbReference>
<evidence type="ECO:0000259" key="8">
    <source>
        <dbReference type="Pfam" id="PF16901"/>
    </source>
</evidence>
<evidence type="ECO:0000313" key="10">
    <source>
        <dbReference type="Proteomes" id="UP000182284"/>
    </source>
</evidence>
<dbReference type="Gene3D" id="3.30.9.10">
    <property type="entry name" value="D-Amino Acid Oxidase, subunit A, domain 2"/>
    <property type="match status" value="1"/>
</dbReference>
<dbReference type="PROSITE" id="PS00977">
    <property type="entry name" value="FAD_G3PDH_1"/>
    <property type="match status" value="1"/>
</dbReference>
<sequence>MSDPASDHLYDLAIIGGGINGCGIARDAVGRGYSTYLCEQGDMGGATSSSSTKLLHGGLRYLEHYEFRLVREALIEREVLWNIAPHIVRPLRFVLPHSKGMRPAWLLRLGLFIYDHLGGRKLLPGTARVNLKTGPIGVGLRADLKLGFEYSDCWVEDNRLVILNAMDAEERGATIRARHRCTSAKPHPEGGWTVTTRDLDTGRDEVIRARMVINAAGPWANDVARTVAQRPPKGRVRQVQGSHIVVPKLYDHDRCFIFQNDDGRIVFTIPYEEKFTLIGTTDRDYPGDPADVAASPEEISYLCKLVSGYFKRPVSVSDVVWTYSGVRPLYDDGSSDAQKATRDYVLEVDTSEKAPILSVFGGKITTYRRLAESAMERIDSCLKAPQNGAKLAPGWTGTTSLPGGEFDPTAFEAEVRKLQSRYGFLSINEARRLVRFYGTRAPNMLGLAKKRSDLGTDFGAGLTACEIDYMRHHEWAHTAQDILFHRSKLGLRLSPSQIDAIAHYMEGAQTATRQSA</sequence>
<dbReference type="PROSITE" id="PS00978">
    <property type="entry name" value="FAD_G3PDH_2"/>
    <property type="match status" value="1"/>
</dbReference>
<comment type="catalytic activity">
    <reaction evidence="6">
        <text>a quinone + sn-glycerol 3-phosphate = dihydroxyacetone phosphate + a quinol</text>
        <dbReference type="Rhea" id="RHEA:18977"/>
        <dbReference type="ChEBI" id="CHEBI:24646"/>
        <dbReference type="ChEBI" id="CHEBI:57597"/>
        <dbReference type="ChEBI" id="CHEBI:57642"/>
        <dbReference type="ChEBI" id="CHEBI:132124"/>
        <dbReference type="EC" id="1.1.5.3"/>
    </reaction>
</comment>
<name>A0A1G7QFU5_9RHOB</name>
<organism evidence="9 10">
    <name type="scientific">Celeribacter baekdonensis</name>
    <dbReference type="NCBI Taxonomy" id="875171"/>
    <lineage>
        <taxon>Bacteria</taxon>
        <taxon>Pseudomonadati</taxon>
        <taxon>Pseudomonadota</taxon>
        <taxon>Alphaproteobacteria</taxon>
        <taxon>Rhodobacterales</taxon>
        <taxon>Roseobacteraceae</taxon>
        <taxon>Celeribacter</taxon>
    </lineage>
</organism>
<proteinExistence type="inferred from homology"/>
<comment type="similarity">
    <text evidence="2 6">Belongs to the FAD-dependent glycerol-3-phosphate dehydrogenase family.</text>
</comment>
<dbReference type="EMBL" id="FNBL01000009">
    <property type="protein sequence ID" value="SDF96460.1"/>
    <property type="molecule type" value="Genomic_DNA"/>
</dbReference>
<dbReference type="InterPro" id="IPR000447">
    <property type="entry name" value="G3P_DH_FAD-dep"/>
</dbReference>
<gene>
    <name evidence="9" type="ORF">SAMN04488117_10997</name>
</gene>
<feature type="domain" description="FAD dependent oxidoreductase" evidence="7">
    <location>
        <begin position="11"/>
        <end position="367"/>
    </location>
</feature>
<evidence type="ECO:0000256" key="5">
    <source>
        <dbReference type="ARBA" id="ARBA00023002"/>
    </source>
</evidence>
<dbReference type="GO" id="GO:0004368">
    <property type="term" value="F:glycerol-3-phosphate dehydrogenase (quinone) activity"/>
    <property type="evidence" value="ECO:0007669"/>
    <property type="project" value="UniProtKB-EC"/>
</dbReference>
<dbReference type="Pfam" id="PF01266">
    <property type="entry name" value="DAO"/>
    <property type="match status" value="1"/>
</dbReference>
<dbReference type="EC" id="1.1.5.3" evidence="6"/>
<dbReference type="NCBIfam" id="NF009906">
    <property type="entry name" value="PRK13369.1"/>
    <property type="match status" value="1"/>
</dbReference>
<protein>
    <recommendedName>
        <fullName evidence="6">Glycerol-3-phosphate dehydrogenase</fullName>
        <ecNumber evidence="6">1.1.5.3</ecNumber>
    </recommendedName>
</protein>
<evidence type="ECO:0000259" key="7">
    <source>
        <dbReference type="Pfam" id="PF01266"/>
    </source>
</evidence>
<dbReference type="Gene3D" id="3.50.50.60">
    <property type="entry name" value="FAD/NAD(P)-binding domain"/>
    <property type="match status" value="1"/>
</dbReference>
<dbReference type="GO" id="GO:0009331">
    <property type="term" value="C:glycerol-3-phosphate dehydrogenase (FAD) complex"/>
    <property type="evidence" value="ECO:0007669"/>
    <property type="project" value="UniProtKB-UniRule"/>
</dbReference>
<evidence type="ECO:0000256" key="4">
    <source>
        <dbReference type="ARBA" id="ARBA00022827"/>
    </source>
</evidence>
<dbReference type="Proteomes" id="UP000182284">
    <property type="component" value="Unassembled WGS sequence"/>
</dbReference>
<evidence type="ECO:0000256" key="3">
    <source>
        <dbReference type="ARBA" id="ARBA00022630"/>
    </source>
</evidence>
<dbReference type="GO" id="GO:0046168">
    <property type="term" value="P:glycerol-3-phosphate catabolic process"/>
    <property type="evidence" value="ECO:0007669"/>
    <property type="project" value="TreeGrafter"/>
</dbReference>
<evidence type="ECO:0000256" key="2">
    <source>
        <dbReference type="ARBA" id="ARBA00007330"/>
    </source>
</evidence>
<dbReference type="PANTHER" id="PTHR11985:SF15">
    <property type="entry name" value="GLYCEROL-3-PHOSPHATE DEHYDROGENASE, MITOCHONDRIAL"/>
    <property type="match status" value="1"/>
</dbReference>
<accession>A0A1G7QFU5</accession>
<evidence type="ECO:0000256" key="6">
    <source>
        <dbReference type="RuleBase" id="RU361217"/>
    </source>
</evidence>
<dbReference type="InterPro" id="IPR038299">
    <property type="entry name" value="DAO_C_sf"/>
</dbReference>
<dbReference type="InterPro" id="IPR006076">
    <property type="entry name" value="FAD-dep_OxRdtase"/>
</dbReference>
<dbReference type="Pfam" id="PF16901">
    <property type="entry name" value="DAO_C"/>
    <property type="match status" value="1"/>
</dbReference>
<comment type="cofactor">
    <cofactor evidence="1 6">
        <name>FAD</name>
        <dbReference type="ChEBI" id="CHEBI:57692"/>
    </cofactor>
</comment>
<dbReference type="SUPFAM" id="SSF54373">
    <property type="entry name" value="FAD-linked reductases, C-terminal domain"/>
    <property type="match status" value="1"/>
</dbReference>
<dbReference type="SUPFAM" id="SSF51905">
    <property type="entry name" value="FAD/NAD(P)-binding domain"/>
    <property type="match status" value="1"/>
</dbReference>
<keyword evidence="3 6" id="KW-0285">Flavoprotein</keyword>
<dbReference type="OrthoDB" id="9766796at2"/>
<reference evidence="9 10" key="1">
    <citation type="submission" date="2016-10" db="EMBL/GenBank/DDBJ databases">
        <authorList>
            <person name="de Groot N.N."/>
        </authorList>
    </citation>
    <scope>NUCLEOTIDE SEQUENCE [LARGE SCALE GENOMIC DNA]</scope>
    <source>
        <strain evidence="9 10">DSM 27375</strain>
    </source>
</reference>
<dbReference type="InterPro" id="IPR036188">
    <property type="entry name" value="FAD/NAD-bd_sf"/>
</dbReference>
<dbReference type="PRINTS" id="PR01001">
    <property type="entry name" value="FADG3PDH"/>
</dbReference>
<feature type="domain" description="Alpha-glycerophosphate oxidase C-terminal" evidence="8">
    <location>
        <begin position="396"/>
        <end position="492"/>
    </location>
</feature>
<dbReference type="AlphaFoldDB" id="A0A1G7QFU5"/>
<dbReference type="InterPro" id="IPR031656">
    <property type="entry name" value="DAO_C"/>
</dbReference>